<comment type="caution">
    <text evidence="2">The sequence shown here is derived from an EMBL/GenBank/DDBJ whole genome shotgun (WGS) entry which is preliminary data.</text>
</comment>
<proteinExistence type="predicted"/>
<keyword evidence="3" id="KW-1185">Reference proteome</keyword>
<feature type="chain" id="PRO_5020380534" evidence="1">
    <location>
        <begin position="30"/>
        <end position="384"/>
    </location>
</feature>
<dbReference type="Pfam" id="PF07394">
    <property type="entry name" value="DUF1501"/>
    <property type="match status" value="1"/>
</dbReference>
<dbReference type="AlphaFoldDB" id="A0A4R3NG36"/>
<sequence>MTLRIDRRGFLGLGASALALAALPKFALAATGAHDTRFLLVLLRGGMDGLHALQPLGDPAFAALRGEFAASAGQPAPLRLDADFALHGKLPGMAALHARGELLPVAAVAPPYRQRSHFEAQDCVENGTTGAGGTTGWLNRCVAAMPGGAGLAISAVMPLAMRGGGNVSTWSPPLGNRIDPILWQQLQLLYAADPALAPTFAGIDAGQAAMQAGGGLRLPQAMAAAARFMAAPDGPRIGFVEDTGWDTHGGELAVLDRKLAELDAGLQAFRDGAQPVWPRTVVAVVTEFGRTAAINGTGGTDHGTGGVAFLAGGAVNGGRVAGDWPGLGRAQLNEGRDLRATTDLRAVFKGVLRDHLGLDADVLARRVFPDSTALAPMSGLVRTA</sequence>
<dbReference type="Proteomes" id="UP000295414">
    <property type="component" value="Unassembled WGS sequence"/>
</dbReference>
<dbReference type="InterPro" id="IPR006311">
    <property type="entry name" value="TAT_signal"/>
</dbReference>
<organism evidence="2 3">
    <name type="scientific">Thermomonas haemolytica</name>
    <dbReference type="NCBI Taxonomy" id="141949"/>
    <lineage>
        <taxon>Bacteria</taxon>
        <taxon>Pseudomonadati</taxon>
        <taxon>Pseudomonadota</taxon>
        <taxon>Gammaproteobacteria</taxon>
        <taxon>Lysobacterales</taxon>
        <taxon>Lysobacteraceae</taxon>
        <taxon>Thermomonas</taxon>
    </lineage>
</organism>
<protein>
    <submittedName>
        <fullName evidence="2">Uncharacterized protein (DUF1501 family)</fullName>
    </submittedName>
</protein>
<dbReference type="OrthoDB" id="9779968at2"/>
<feature type="signal peptide" evidence="1">
    <location>
        <begin position="1"/>
        <end position="29"/>
    </location>
</feature>
<dbReference type="EMBL" id="SMAP01000001">
    <property type="protein sequence ID" value="TCT26183.1"/>
    <property type="molecule type" value="Genomic_DNA"/>
</dbReference>
<accession>A0A4R3NG36</accession>
<dbReference type="PANTHER" id="PTHR43737:SF1">
    <property type="entry name" value="DUF1501 DOMAIN-CONTAINING PROTEIN"/>
    <property type="match status" value="1"/>
</dbReference>
<name>A0A4R3NG36_9GAMM</name>
<dbReference type="InterPro" id="IPR010869">
    <property type="entry name" value="DUF1501"/>
</dbReference>
<evidence type="ECO:0000313" key="3">
    <source>
        <dbReference type="Proteomes" id="UP000295414"/>
    </source>
</evidence>
<dbReference type="RefSeq" id="WP_114960080.1">
    <property type="nucleotide sequence ID" value="NZ_MSZW01000008.1"/>
</dbReference>
<dbReference type="PROSITE" id="PS51318">
    <property type="entry name" value="TAT"/>
    <property type="match status" value="1"/>
</dbReference>
<reference evidence="2 3" key="1">
    <citation type="submission" date="2019-03" db="EMBL/GenBank/DDBJ databases">
        <title>Genomic Encyclopedia of Type Strains, Phase IV (KMG-IV): sequencing the most valuable type-strain genomes for metagenomic binning, comparative biology and taxonomic classification.</title>
        <authorList>
            <person name="Goeker M."/>
        </authorList>
    </citation>
    <scope>NUCLEOTIDE SEQUENCE [LARGE SCALE GENOMIC DNA]</scope>
    <source>
        <strain evidence="2 3">DSM 13605</strain>
    </source>
</reference>
<dbReference type="PANTHER" id="PTHR43737">
    <property type="entry name" value="BLL7424 PROTEIN"/>
    <property type="match status" value="1"/>
</dbReference>
<keyword evidence="1" id="KW-0732">Signal</keyword>
<gene>
    <name evidence="2" type="ORF">EDC34_101511</name>
</gene>
<evidence type="ECO:0000313" key="2">
    <source>
        <dbReference type="EMBL" id="TCT26183.1"/>
    </source>
</evidence>
<evidence type="ECO:0000256" key="1">
    <source>
        <dbReference type="SAM" id="SignalP"/>
    </source>
</evidence>